<feature type="transmembrane region" description="Helical" evidence="5">
    <location>
        <begin position="204"/>
        <end position="225"/>
    </location>
</feature>
<feature type="compositionally biased region" description="Low complexity" evidence="4">
    <location>
        <begin position="372"/>
        <end position="385"/>
    </location>
</feature>
<sequence>MGEIVEAVLDQLIPWMLDPMGVSLRGMMVGAFTQNAAGISVSEWNVAITAANRIGWIMGFINMAVCVAGAVHASMKASVADALKSFAMSVLAWPLTAICVSVMITAEGVLSLITAKMLMVGAVDNSERGAADIASAFFKKILDQANVLGTFLMLLVYLVLFVGVFLLCCMLAARSLVLILLAAIAPVPVMLGGWSATRPAARRWLSAVVGVLLAKPLAALVIVVGSALMTRQTTSSLQDGSFWDLFVGIACIFMACYSPKLIMPVVHFLGDDRSQNMQQAASQTGKNAITTAVAITKDVVTKAATMGSGFASGGGAQLGSGAQAGLHMLSGQFGLAGAKLADMANDSGETVSGSDSDSGSADSGSTPVSPTASVPVADDASSADVPQPPSPDGSPVPVPPVDRTVPASAPSGGDGGDGARGRDGRDGVDGSDARGGDGGMGGAGSPGVPGEAGRDGLDGRDGADSSRGPVLA</sequence>
<dbReference type="OrthoDB" id="10008585at2"/>
<dbReference type="EMBL" id="JGZN01000016">
    <property type="protein sequence ID" value="KFI91244.1"/>
    <property type="molecule type" value="Genomic_DNA"/>
</dbReference>
<feature type="transmembrane region" description="Helical" evidence="5">
    <location>
        <begin position="147"/>
        <end position="173"/>
    </location>
</feature>
<feature type="region of interest" description="Disordered" evidence="4">
    <location>
        <begin position="345"/>
        <end position="472"/>
    </location>
</feature>
<protein>
    <submittedName>
        <fullName evidence="6">TrbL/VirB6 plasmid conjugal transfer domain protein</fullName>
    </submittedName>
</protein>
<dbReference type="Proteomes" id="UP000029066">
    <property type="component" value="Unassembled WGS sequence"/>
</dbReference>
<feature type="transmembrane region" description="Helical" evidence="5">
    <location>
        <begin position="245"/>
        <end position="269"/>
    </location>
</feature>
<evidence type="ECO:0000256" key="2">
    <source>
        <dbReference type="ARBA" id="ARBA00022989"/>
    </source>
</evidence>
<dbReference type="AlphaFoldDB" id="A0A087D6U4"/>
<feature type="transmembrane region" description="Helical" evidence="5">
    <location>
        <begin position="86"/>
        <end position="110"/>
    </location>
</feature>
<dbReference type="RefSeq" id="WP_033891804.1">
    <property type="nucleotide sequence ID" value="NZ_JDUT01000006.1"/>
</dbReference>
<feature type="transmembrane region" description="Helical" evidence="5">
    <location>
        <begin position="54"/>
        <end position="74"/>
    </location>
</feature>
<evidence type="ECO:0000313" key="6">
    <source>
        <dbReference type="EMBL" id="KFI91244.1"/>
    </source>
</evidence>
<keyword evidence="1 5" id="KW-0812">Transmembrane</keyword>
<evidence type="ECO:0000256" key="4">
    <source>
        <dbReference type="SAM" id="MobiDB-lite"/>
    </source>
</evidence>
<accession>A0A087D6U4</accession>
<keyword evidence="3 5" id="KW-0472">Membrane</keyword>
<feature type="compositionally biased region" description="Basic and acidic residues" evidence="4">
    <location>
        <begin position="452"/>
        <end position="464"/>
    </location>
</feature>
<organism evidence="6 7">
    <name type="scientific">Bifidobacterium saguini DSM 23967</name>
    <dbReference type="NCBI Taxonomy" id="1437607"/>
    <lineage>
        <taxon>Bacteria</taxon>
        <taxon>Bacillati</taxon>
        <taxon>Actinomycetota</taxon>
        <taxon>Actinomycetes</taxon>
        <taxon>Bifidobacteriales</taxon>
        <taxon>Bifidobacteriaceae</taxon>
        <taxon>Bifidobacterium</taxon>
    </lineage>
</organism>
<dbReference type="Pfam" id="PF04610">
    <property type="entry name" value="TrbL"/>
    <property type="match status" value="1"/>
</dbReference>
<feature type="compositionally biased region" description="Gly residues" evidence="4">
    <location>
        <begin position="436"/>
        <end position="447"/>
    </location>
</feature>
<dbReference type="STRING" id="1437607.BISA_1842"/>
<evidence type="ECO:0000256" key="1">
    <source>
        <dbReference type="ARBA" id="ARBA00022692"/>
    </source>
</evidence>
<gene>
    <name evidence="6" type="ORF">BISA_1842</name>
</gene>
<feature type="transmembrane region" description="Helical" evidence="5">
    <location>
        <begin position="179"/>
        <end position="197"/>
    </location>
</feature>
<dbReference type="GO" id="GO:0030255">
    <property type="term" value="P:protein secretion by the type IV secretion system"/>
    <property type="evidence" value="ECO:0007669"/>
    <property type="project" value="InterPro"/>
</dbReference>
<dbReference type="InterPro" id="IPR007688">
    <property type="entry name" value="Conjugal_tfr_TrbL/VirB6"/>
</dbReference>
<evidence type="ECO:0000256" key="5">
    <source>
        <dbReference type="SAM" id="Phobius"/>
    </source>
</evidence>
<reference evidence="6 7" key="1">
    <citation type="submission" date="2014-03" db="EMBL/GenBank/DDBJ databases">
        <title>Genomics of Bifidobacteria.</title>
        <authorList>
            <person name="Ventura M."/>
            <person name="Milani C."/>
            <person name="Lugli G.A."/>
        </authorList>
    </citation>
    <scope>NUCLEOTIDE SEQUENCE [LARGE SCALE GENOMIC DNA]</scope>
    <source>
        <strain evidence="6 7">DSM 23967</strain>
    </source>
</reference>
<proteinExistence type="predicted"/>
<keyword evidence="2 5" id="KW-1133">Transmembrane helix</keyword>
<feature type="compositionally biased region" description="Low complexity" evidence="4">
    <location>
        <begin position="346"/>
        <end position="365"/>
    </location>
</feature>
<dbReference type="PANTHER" id="PTHR24637">
    <property type="entry name" value="COLLAGEN"/>
    <property type="match status" value="1"/>
</dbReference>
<evidence type="ECO:0000256" key="3">
    <source>
        <dbReference type="ARBA" id="ARBA00023136"/>
    </source>
</evidence>
<feature type="compositionally biased region" description="Basic and acidic residues" evidence="4">
    <location>
        <begin position="417"/>
        <end position="435"/>
    </location>
</feature>
<feature type="compositionally biased region" description="Pro residues" evidence="4">
    <location>
        <begin position="386"/>
        <end position="400"/>
    </location>
</feature>
<name>A0A087D6U4_9BIFI</name>
<comment type="caution">
    <text evidence="6">The sequence shown here is derived from an EMBL/GenBank/DDBJ whole genome shotgun (WGS) entry which is preliminary data.</text>
</comment>
<evidence type="ECO:0000313" key="7">
    <source>
        <dbReference type="Proteomes" id="UP000029066"/>
    </source>
</evidence>